<dbReference type="SUPFAM" id="SSF54534">
    <property type="entry name" value="FKBP-like"/>
    <property type="match status" value="1"/>
</dbReference>
<reference evidence="3 4" key="1">
    <citation type="submission" date="2020-08" db="EMBL/GenBank/DDBJ databases">
        <title>Genome public.</title>
        <authorList>
            <person name="Liu C."/>
            <person name="Sun Q."/>
        </authorList>
    </citation>
    <scope>NUCLEOTIDE SEQUENCE [LARGE SCALE GENOMIC DNA]</scope>
    <source>
        <strain evidence="3 4">NSJ-13</strain>
    </source>
</reference>
<dbReference type="SUPFAM" id="SSF109998">
    <property type="entry name" value="Triger factor/SurA peptide-binding domain-like"/>
    <property type="match status" value="1"/>
</dbReference>
<comment type="caution">
    <text evidence="3">The sequence shown here is derived from an EMBL/GenBank/DDBJ whole genome shotgun (WGS) entry which is preliminary data.</text>
</comment>
<name>A0ABR7G6G3_9FIRM</name>
<dbReference type="Pfam" id="PF00639">
    <property type="entry name" value="Rotamase"/>
    <property type="match status" value="1"/>
</dbReference>
<protein>
    <submittedName>
        <fullName evidence="3">Peptidylprolyl isomerase</fullName>
    </submittedName>
</protein>
<dbReference type="GO" id="GO:0016853">
    <property type="term" value="F:isomerase activity"/>
    <property type="evidence" value="ECO:0007669"/>
    <property type="project" value="UniProtKB-KW"/>
</dbReference>
<evidence type="ECO:0000256" key="1">
    <source>
        <dbReference type="PROSITE-ProRule" id="PRU00278"/>
    </source>
</evidence>
<dbReference type="EMBL" id="JACOPE010000001">
    <property type="protein sequence ID" value="MBC5683008.1"/>
    <property type="molecule type" value="Genomic_DNA"/>
</dbReference>
<dbReference type="InterPro" id="IPR000297">
    <property type="entry name" value="PPIase_PpiC"/>
</dbReference>
<dbReference type="InterPro" id="IPR023058">
    <property type="entry name" value="PPIase_PpiC_CS"/>
</dbReference>
<proteinExistence type="predicted"/>
<keyword evidence="1 3" id="KW-0413">Isomerase</keyword>
<evidence type="ECO:0000259" key="2">
    <source>
        <dbReference type="PROSITE" id="PS50198"/>
    </source>
</evidence>
<dbReference type="PANTHER" id="PTHR47245:SF2">
    <property type="entry name" value="PEPTIDYL-PROLYL CIS-TRANS ISOMERASE HP_0175-RELATED"/>
    <property type="match status" value="1"/>
</dbReference>
<gene>
    <name evidence="3" type="ORF">H8S40_05400</name>
</gene>
<keyword evidence="4" id="KW-1185">Reference proteome</keyword>
<evidence type="ECO:0000313" key="3">
    <source>
        <dbReference type="EMBL" id="MBC5683008.1"/>
    </source>
</evidence>
<dbReference type="InterPro" id="IPR046357">
    <property type="entry name" value="PPIase_dom_sf"/>
</dbReference>
<dbReference type="RefSeq" id="WP_022075653.1">
    <property type="nucleotide sequence ID" value="NZ_JACOPE010000001.1"/>
</dbReference>
<dbReference type="InterPro" id="IPR027304">
    <property type="entry name" value="Trigger_fact/SurA_dom_sf"/>
</dbReference>
<keyword evidence="1" id="KW-0697">Rotamase</keyword>
<sequence>MEKNVLAVIAGREITEEELNAFIQRLPREQQMYATNPQFREHCKEQLIAMNVLAQCGVDEKLEETEEFQKIIEDAKRDILAQLVLKNTLDAVTVSDEEAKEFFENNKQRYAKPATVSAKHILTDSEEKCNDILEKITSGEKEFEEAAKEFSTCPSGAQGGDLGEFGRGHMVKEFEEAAFAAEVGHVVGPVQTQFGYHLIKVEQKNDAKEADFEEVKEQIKAEALKQKQDKAYSDKVNELKAKYIQ</sequence>
<feature type="domain" description="PpiC" evidence="2">
    <location>
        <begin position="113"/>
        <end position="203"/>
    </location>
</feature>
<dbReference type="PROSITE" id="PS01096">
    <property type="entry name" value="PPIC_PPIASE_1"/>
    <property type="match status" value="1"/>
</dbReference>
<dbReference type="PROSITE" id="PS50198">
    <property type="entry name" value="PPIC_PPIASE_2"/>
    <property type="match status" value="1"/>
</dbReference>
<dbReference type="InterPro" id="IPR050245">
    <property type="entry name" value="PrsA_foldase"/>
</dbReference>
<evidence type="ECO:0000313" key="4">
    <source>
        <dbReference type="Proteomes" id="UP000631576"/>
    </source>
</evidence>
<organism evidence="3 4">
    <name type="scientific">Ruminococcus hominis</name>
    <dbReference type="NCBI Taxonomy" id="2763065"/>
    <lineage>
        <taxon>Bacteria</taxon>
        <taxon>Bacillati</taxon>
        <taxon>Bacillota</taxon>
        <taxon>Clostridia</taxon>
        <taxon>Eubacteriales</taxon>
        <taxon>Oscillospiraceae</taxon>
        <taxon>Ruminococcus</taxon>
    </lineage>
</organism>
<dbReference type="Gene3D" id="3.10.50.40">
    <property type="match status" value="1"/>
</dbReference>
<dbReference type="Proteomes" id="UP000631576">
    <property type="component" value="Unassembled WGS sequence"/>
</dbReference>
<dbReference type="Gene3D" id="1.10.8.1040">
    <property type="match status" value="1"/>
</dbReference>
<accession>A0ABR7G6G3</accession>
<dbReference type="PANTHER" id="PTHR47245">
    <property type="entry name" value="PEPTIDYLPROLYL ISOMERASE"/>
    <property type="match status" value="1"/>
</dbReference>